<dbReference type="PANTHER" id="PTHR13950">
    <property type="entry name" value="RABCONNECTIN-RELATED"/>
    <property type="match status" value="1"/>
</dbReference>
<dbReference type="InterPro" id="IPR001680">
    <property type="entry name" value="WD40_rpt"/>
</dbReference>
<evidence type="ECO:0000259" key="2">
    <source>
        <dbReference type="Pfam" id="PF12234"/>
    </source>
</evidence>
<dbReference type="Proteomes" id="UP000243579">
    <property type="component" value="Unassembled WGS sequence"/>
</dbReference>
<dbReference type="GO" id="GO:0043291">
    <property type="term" value="C:RAVE complex"/>
    <property type="evidence" value="ECO:0007669"/>
    <property type="project" value="TreeGrafter"/>
</dbReference>
<comment type="caution">
    <text evidence="3">The sequence shown here is derived from an EMBL/GenBank/DDBJ whole genome shotgun (WGS) entry which is preliminary data.</text>
</comment>
<feature type="repeat" description="WD" evidence="1">
    <location>
        <begin position="1849"/>
        <end position="1880"/>
    </location>
</feature>
<dbReference type="GO" id="GO:0007035">
    <property type="term" value="P:vacuolar acidification"/>
    <property type="evidence" value="ECO:0007669"/>
    <property type="project" value="TreeGrafter"/>
</dbReference>
<reference evidence="3 4" key="1">
    <citation type="journal article" date="2014" name="Genome Biol. Evol.">
        <title>The secreted proteins of Achlya hypogyna and Thraustotheca clavata identify the ancestral oomycete secretome and reveal gene acquisitions by horizontal gene transfer.</title>
        <authorList>
            <person name="Misner I."/>
            <person name="Blouin N."/>
            <person name="Leonard G."/>
            <person name="Richards T.A."/>
            <person name="Lane C.E."/>
        </authorList>
    </citation>
    <scope>NUCLEOTIDE SEQUENCE [LARGE SCALE GENOMIC DNA]</scope>
    <source>
        <strain evidence="3 4">ATCC 48635</strain>
    </source>
</reference>
<dbReference type="PANTHER" id="PTHR13950:SF9">
    <property type="entry name" value="RABCONNECTIN-3A"/>
    <property type="match status" value="1"/>
</dbReference>
<dbReference type="Gene3D" id="2.130.10.10">
    <property type="entry name" value="YVTN repeat-like/Quinoprotein amine dehydrogenase"/>
    <property type="match status" value="2"/>
</dbReference>
<gene>
    <name evidence="3" type="ORF">ACHHYP_10081</name>
</gene>
<proteinExistence type="predicted"/>
<dbReference type="EMBL" id="JNBR01000098">
    <property type="protein sequence ID" value="OQR97751.1"/>
    <property type="molecule type" value="Genomic_DNA"/>
</dbReference>
<sequence length="1950" mass="210730">MLEERVTVVGAASPSPQLVVICDLFNYRWVVHASEASMALVFSRGALHLNVDPVRAEAFEVHQVLPLPALPQSIAFHGPSFRVAVACVDGRAMVFGPSTRTVPLIDHDIHWQCDMTWRCEPNMEAPLQWCDTKDDLLIVGAGTKVTSWKVVNDAVLVYPHRSFGLRLEAPAHLAKVSGNGRYVATGATAQSRLIKQPPRRVCFSGTPAQSKLSVPHSLQRTAPHCVLDWVESARHVDNATLLTLDMRGDMTLWREDSSAFAFVRMVALDTTSVLSHHTVNMLACGSVDVPAPRRLNRLVLDDDFQLAFLPPTPTLVDDNVYGPTMDRFGTAGSKAAGFFFRPGATADTHEGEPFIPGNVALAKCAVVYLLYSVLGNGDVCLWRVDCISLLMASPRSVLLGTFAGLRKLLRTATIFRVASPNFTSTSVYRLRGSKRAALGSATHFDVEVHLQSRPVGDLHRVLLHARQLPEGDWALSLVAAIDVYPSMGAHAAVTALLAPIDAAAPVVGFVDTHRTLFCVGDDAALHKLSHPPLELCHVRFPAATVVTSVVVVTADLVLCATTEREVLALCGYDAHAKAHVLTLATTPATLAKLLLVGDSLLGLDDRGTVHRWTLRCSDGPPTLVNGAEWAVGWSDVRFAAAWALSPRVAMLAVTAPAAVATWSLATGAPLHTFDVSACRCEGLAQRGDGSVALLLEDEGDAAKALRGEARRVQVHLPCDAVAAEAWPVDGHTSAIVWLKERYVLCLAQGALTLYSGPTALWTTDGGLGDVPAALLVHEGMLWVSRGALVSTAMVLPRETAPPAVWPPVLMFQLLRRGAFKALGRYFDALAAAVEAHEEACYVHMHAAPAFEPPQLSWAAIMFDPATGREDVWRPAGRRAVQKDCAALLFAPSVAAARAPAKKDYGAFWTPARLALLGPTDDGATLVSLATMLKLVDPEVLEDVPGMKFALALLWREETYAGLGAEAILWARLSAMDFFAALPWLQAKKWTWLDVRDLRLPFWLADVGKLREKTEQVAQSEYTATKDPFQVALYYVLLGKTRLLAGLFRLAKEPKIAELLANDFAEDRWRTAAIKNAFVLKSKGRFTLAATFFLLGSKVYEAVAMAEAADPTLVLACLICRLAEPADASGSVTAQFVSNMVLPRARACHDVYLEALGQHLLTNDFPHRVLLTPPTAPMSCGFGTTGSRYWRSMSQSLYAACALIRFDFGRRTYEDADTARVAVLHVMAASRLLGQDLPRAAYRCCSDLFESFGDLAPLEAAAAMLQRAREATVCAQLDQLAERLERIAVPVTEAPEVLALEQLTASLAGELEAFPSVPLPIVAGYLQQEHPMLALLAAHAAGGVAVPLARFLRVVLAGGAPWAALRDAACWTTFLHVAFALGTEPDSGTIRLATTGIYSAVCLALPAAVAALDACCVRRLVRILFPQKELRHERRADQCYVCDAWRPAKAPKSLRHDLPGLHALLVQLLTLQPKWPAHRAAPAPAACACVAAFVATAFHAMADHAARILGDQAEPLSRQWAAWARDRPRVLPQLCGECPWRRLTEQLQPALVRVVDKPGSATEAPVASLECIYRSQVPGEPVKAMCFNPEQRSTVVFCNGRFLYRSTAKKPRRDAPPTDLSPLCQLQVTARFAPPQTFATDVAEVPKAGSPLSPTPDSRTTSYRPIALAAHPELPVFCTGTVKGSVELWRFDDATKPAGAFEHPVPSSNPLTQLSAPRRDVHRIRFENTGHMLGACDNVGFVYLWNFATSGAPACYAHLQCHNRGTRDFTFLNASSCLASVGASTKKKNLCLWDTLLPPQRALISAPVCHPLGATAVVFSSRHQLLISGGESGGLSVFDVRRQRMLHTVSGAHDSAIMTLVLHPKGHCVLSGSATGDVKIWALPLFRELAAWLTGKAKPVVATFLGDTTSAFVAPTITGVTDAFATDDFFYTSHSDGSIQRCQVPVAPPSL</sequence>
<evidence type="ECO:0000313" key="4">
    <source>
        <dbReference type="Proteomes" id="UP000243579"/>
    </source>
</evidence>
<dbReference type="STRING" id="1202772.A0A1V9ZIL6"/>
<dbReference type="InterPro" id="IPR015943">
    <property type="entry name" value="WD40/YVTN_repeat-like_dom_sf"/>
</dbReference>
<dbReference type="InterPro" id="IPR022033">
    <property type="entry name" value="Rav1p_C"/>
</dbReference>
<accession>A0A1V9ZIL6</accession>
<dbReference type="PROSITE" id="PS50082">
    <property type="entry name" value="WD_REPEATS_2"/>
    <property type="match status" value="1"/>
</dbReference>
<evidence type="ECO:0000313" key="3">
    <source>
        <dbReference type="EMBL" id="OQR97751.1"/>
    </source>
</evidence>
<organism evidence="3 4">
    <name type="scientific">Achlya hypogyna</name>
    <name type="common">Oomycete</name>
    <name type="synonym">Protoachlya hypogyna</name>
    <dbReference type="NCBI Taxonomy" id="1202772"/>
    <lineage>
        <taxon>Eukaryota</taxon>
        <taxon>Sar</taxon>
        <taxon>Stramenopiles</taxon>
        <taxon>Oomycota</taxon>
        <taxon>Saprolegniomycetes</taxon>
        <taxon>Saprolegniales</taxon>
        <taxon>Achlyaceae</taxon>
        <taxon>Achlya</taxon>
    </lineage>
</organism>
<dbReference type="OrthoDB" id="342131at2759"/>
<protein>
    <recommendedName>
        <fullName evidence="2">RAVE complex protein Rav1 C-terminal domain-containing protein</fullName>
    </recommendedName>
</protein>
<dbReference type="SUPFAM" id="SSF50978">
    <property type="entry name" value="WD40 repeat-like"/>
    <property type="match status" value="1"/>
</dbReference>
<keyword evidence="1" id="KW-0853">WD repeat</keyword>
<dbReference type="SMART" id="SM00320">
    <property type="entry name" value="WD40"/>
    <property type="match status" value="6"/>
</dbReference>
<name>A0A1V9ZIL6_ACHHY</name>
<feature type="domain" description="RAVE complex protein Rav1 C-terminal" evidence="2">
    <location>
        <begin position="958"/>
        <end position="1156"/>
    </location>
</feature>
<evidence type="ECO:0000256" key="1">
    <source>
        <dbReference type="PROSITE-ProRule" id="PRU00221"/>
    </source>
</evidence>
<dbReference type="InterPro" id="IPR052208">
    <property type="entry name" value="DmX-like/RAVE_component"/>
</dbReference>
<dbReference type="Pfam" id="PF12234">
    <property type="entry name" value="Rav1p_C"/>
    <property type="match status" value="1"/>
</dbReference>
<keyword evidence="4" id="KW-1185">Reference proteome</keyword>
<dbReference type="InterPro" id="IPR036322">
    <property type="entry name" value="WD40_repeat_dom_sf"/>
</dbReference>